<proteinExistence type="predicted"/>
<name>A0A804KE21_MUSAM</name>
<evidence type="ECO:0000313" key="3">
    <source>
        <dbReference type="Proteomes" id="UP000012960"/>
    </source>
</evidence>
<reference evidence="1" key="1">
    <citation type="submission" date="2021-03" db="EMBL/GenBank/DDBJ databases">
        <authorList>
            <consortium name="Genoscope - CEA"/>
            <person name="William W."/>
        </authorList>
    </citation>
    <scope>NUCLEOTIDE SEQUENCE</scope>
    <source>
        <strain evidence="1">Doubled-haploid Pahang</strain>
    </source>
</reference>
<sequence>MIINFMDFFRLKNEDLTNMLVYRSPTKVSIGVKKQQEIGLLILHSLCLQLMKLRY</sequence>
<organism evidence="2 3">
    <name type="scientific">Musa acuminata subsp. malaccensis</name>
    <name type="common">Wild banana</name>
    <name type="synonym">Musa malaccensis</name>
    <dbReference type="NCBI Taxonomy" id="214687"/>
    <lineage>
        <taxon>Eukaryota</taxon>
        <taxon>Viridiplantae</taxon>
        <taxon>Streptophyta</taxon>
        <taxon>Embryophyta</taxon>
        <taxon>Tracheophyta</taxon>
        <taxon>Spermatophyta</taxon>
        <taxon>Magnoliopsida</taxon>
        <taxon>Liliopsida</taxon>
        <taxon>Zingiberales</taxon>
        <taxon>Musaceae</taxon>
        <taxon>Musa</taxon>
    </lineage>
</organism>
<evidence type="ECO:0000313" key="2">
    <source>
        <dbReference type="EnsemblPlants" id="Ma08_p34400.1"/>
    </source>
</evidence>
<keyword evidence="3" id="KW-1185">Reference proteome</keyword>
<dbReference type="Gramene" id="Ma08_t34400.1">
    <property type="protein sequence ID" value="Ma08_p34400.1"/>
    <property type="gene ID" value="Ma08_g34400"/>
</dbReference>
<dbReference type="EMBL" id="HG996472">
    <property type="protein sequence ID" value="CAG1833596.1"/>
    <property type="molecule type" value="Genomic_DNA"/>
</dbReference>
<evidence type="ECO:0000313" key="1">
    <source>
        <dbReference type="EMBL" id="CAG1833596.1"/>
    </source>
</evidence>
<dbReference type="Proteomes" id="UP000012960">
    <property type="component" value="Unplaced"/>
</dbReference>
<dbReference type="EnsemblPlants" id="Ma08_t34400.1">
    <property type="protein sequence ID" value="Ma08_p34400.1"/>
    <property type="gene ID" value="Ma08_g34400"/>
</dbReference>
<gene>
    <name evidence="1" type="ORF">GSMUA_95170.1</name>
</gene>
<dbReference type="InParanoid" id="A0A804KE21"/>
<protein>
    <submittedName>
        <fullName evidence="1">(wild Malaysian banana) hypothetical protein</fullName>
    </submittedName>
</protein>
<accession>A0A804KE21</accession>
<dbReference type="AlphaFoldDB" id="A0A804KE21"/>
<reference evidence="2" key="2">
    <citation type="submission" date="2021-05" db="UniProtKB">
        <authorList>
            <consortium name="EnsemblPlants"/>
        </authorList>
    </citation>
    <scope>IDENTIFICATION</scope>
    <source>
        <strain evidence="2">subsp. malaccensis</strain>
    </source>
</reference>